<dbReference type="PANTHER" id="PTHR42788:SF13">
    <property type="entry name" value="ALIPHATIC SULFONATES IMPORT ATP-BINDING PROTEIN SSUB"/>
    <property type="match status" value="1"/>
</dbReference>
<evidence type="ECO:0000313" key="7">
    <source>
        <dbReference type="Proteomes" id="UP000185568"/>
    </source>
</evidence>
<dbReference type="PROSITE" id="PS00211">
    <property type="entry name" value="ABC_TRANSPORTER_1"/>
    <property type="match status" value="1"/>
</dbReference>
<evidence type="ECO:0000256" key="4">
    <source>
        <dbReference type="ARBA" id="ARBA00022967"/>
    </source>
</evidence>
<comment type="caution">
    <text evidence="6">The sequence shown here is derived from an EMBL/GenBank/DDBJ whole genome shotgun (WGS) entry which is preliminary data.</text>
</comment>
<dbReference type="PROSITE" id="PS50893">
    <property type="entry name" value="ABC_TRANSPORTER_2"/>
    <property type="match status" value="1"/>
</dbReference>
<name>A0A1Q8Q6N6_9BACI</name>
<reference evidence="6 7" key="1">
    <citation type="submission" date="2016-12" db="EMBL/GenBank/DDBJ databases">
        <title>Domibacillus antri genome sequencing.</title>
        <authorList>
            <person name="Verma A."/>
            <person name="Krishnamurthi S."/>
        </authorList>
    </citation>
    <scope>NUCLEOTIDE SEQUENCE [LARGE SCALE GENOMIC DNA]</scope>
    <source>
        <strain evidence="6 7">XD80</strain>
    </source>
</reference>
<accession>A0A1Q8Q6N6</accession>
<keyword evidence="4" id="KW-1278">Translocase</keyword>
<keyword evidence="7" id="KW-1185">Reference proteome</keyword>
<evidence type="ECO:0000256" key="1">
    <source>
        <dbReference type="ARBA" id="ARBA00022448"/>
    </source>
</evidence>
<dbReference type="STRING" id="1714264.BTO30_06415"/>
<dbReference type="Gene3D" id="3.40.50.300">
    <property type="entry name" value="P-loop containing nucleotide triphosphate hydrolases"/>
    <property type="match status" value="1"/>
</dbReference>
<dbReference type="SMART" id="SM00382">
    <property type="entry name" value="AAA"/>
    <property type="match status" value="1"/>
</dbReference>
<dbReference type="InterPro" id="IPR017871">
    <property type="entry name" value="ABC_transporter-like_CS"/>
</dbReference>
<keyword evidence="1" id="KW-0813">Transport</keyword>
<dbReference type="GO" id="GO:0005524">
    <property type="term" value="F:ATP binding"/>
    <property type="evidence" value="ECO:0007669"/>
    <property type="project" value="UniProtKB-KW"/>
</dbReference>
<evidence type="ECO:0000256" key="3">
    <source>
        <dbReference type="ARBA" id="ARBA00022840"/>
    </source>
</evidence>
<organism evidence="6 7">
    <name type="scientific">Domibacillus antri</name>
    <dbReference type="NCBI Taxonomy" id="1714264"/>
    <lineage>
        <taxon>Bacteria</taxon>
        <taxon>Bacillati</taxon>
        <taxon>Bacillota</taxon>
        <taxon>Bacilli</taxon>
        <taxon>Bacillales</taxon>
        <taxon>Bacillaceae</taxon>
        <taxon>Domibacillus</taxon>
    </lineage>
</organism>
<evidence type="ECO:0000256" key="2">
    <source>
        <dbReference type="ARBA" id="ARBA00022741"/>
    </source>
</evidence>
<protein>
    <submittedName>
        <fullName evidence="6">ABC transporter</fullName>
    </submittedName>
</protein>
<dbReference type="InterPro" id="IPR027417">
    <property type="entry name" value="P-loop_NTPase"/>
</dbReference>
<dbReference type="CDD" id="cd03293">
    <property type="entry name" value="ABC_NrtD_SsuB_transporters"/>
    <property type="match status" value="1"/>
</dbReference>
<dbReference type="PANTHER" id="PTHR42788">
    <property type="entry name" value="TAURINE IMPORT ATP-BINDING PROTEIN-RELATED"/>
    <property type="match status" value="1"/>
</dbReference>
<dbReference type="SUPFAM" id="SSF52540">
    <property type="entry name" value="P-loop containing nucleoside triphosphate hydrolases"/>
    <property type="match status" value="1"/>
</dbReference>
<gene>
    <name evidence="6" type="ORF">BTO30_06415</name>
</gene>
<dbReference type="InterPro" id="IPR050166">
    <property type="entry name" value="ABC_transporter_ATP-bind"/>
</dbReference>
<dbReference type="EMBL" id="MSDU01000010">
    <property type="protein sequence ID" value="OLN23008.1"/>
    <property type="molecule type" value="Genomic_DNA"/>
</dbReference>
<evidence type="ECO:0000259" key="5">
    <source>
        <dbReference type="PROSITE" id="PS50893"/>
    </source>
</evidence>
<dbReference type="InterPro" id="IPR003593">
    <property type="entry name" value="AAA+_ATPase"/>
</dbReference>
<dbReference type="Pfam" id="PF00005">
    <property type="entry name" value="ABC_tran"/>
    <property type="match status" value="1"/>
</dbReference>
<dbReference type="GO" id="GO:0016887">
    <property type="term" value="F:ATP hydrolysis activity"/>
    <property type="evidence" value="ECO:0007669"/>
    <property type="project" value="InterPro"/>
</dbReference>
<keyword evidence="2" id="KW-0547">Nucleotide-binding</keyword>
<dbReference type="RefSeq" id="WP_075397896.1">
    <property type="nucleotide sequence ID" value="NZ_MSDU01000010.1"/>
</dbReference>
<dbReference type="Proteomes" id="UP000185568">
    <property type="component" value="Unassembled WGS sequence"/>
</dbReference>
<proteinExistence type="predicted"/>
<dbReference type="AlphaFoldDB" id="A0A1Q8Q6N6"/>
<dbReference type="InterPro" id="IPR003439">
    <property type="entry name" value="ABC_transporter-like_ATP-bd"/>
</dbReference>
<sequence>MADNYIQVNSVSKHFGVGEARKMILNKISFPIEKGSFVSIIGPSGCGKSTMLQIIAGLQEAAEGEVILGNKKVDAPPFDMVYLFQQYNKSIFPWKTVKENVKFGMESRKKWSKSEIEQRSNEMIELVGLYDCRDYYTHQLSGGMQQRVAIARALACEPDVLLMDEPFSAVDAMTRGSLQDLVLDLWTKLGLTILFVTHDIDEAVYLSSRVIVLNRAPRNLAADVSIDLPYPRERLTTPEMPNFLKYRHQLYEEIFDAEKRGNSEEIMA</sequence>
<feature type="domain" description="ABC transporter" evidence="5">
    <location>
        <begin position="6"/>
        <end position="240"/>
    </location>
</feature>
<evidence type="ECO:0000313" key="6">
    <source>
        <dbReference type="EMBL" id="OLN23008.1"/>
    </source>
</evidence>
<dbReference type="OrthoDB" id="9802264at2"/>
<keyword evidence="3" id="KW-0067">ATP-binding</keyword>